<dbReference type="EMBL" id="JXXE01000264">
    <property type="protein sequence ID" value="KIZ42265.1"/>
    <property type="molecule type" value="Genomic_DNA"/>
</dbReference>
<evidence type="ECO:0000256" key="8">
    <source>
        <dbReference type="ARBA" id="ARBA00033408"/>
    </source>
</evidence>
<dbReference type="FunFam" id="3.40.50.300:FF:000319">
    <property type="entry name" value="DNA repair protein RecN"/>
    <property type="match status" value="1"/>
</dbReference>
<dbReference type="InterPro" id="IPR004604">
    <property type="entry name" value="DNA_recomb/repair_RecN"/>
</dbReference>
<dbReference type="PANTHER" id="PTHR11059:SF0">
    <property type="entry name" value="DNA REPAIR PROTEIN RECN"/>
    <property type="match status" value="1"/>
</dbReference>
<comment type="similarity">
    <text evidence="2 9">Belongs to the RecN family.</text>
</comment>
<dbReference type="GO" id="GO:0005524">
    <property type="term" value="F:ATP binding"/>
    <property type="evidence" value="ECO:0007669"/>
    <property type="project" value="UniProtKB-KW"/>
</dbReference>
<evidence type="ECO:0000256" key="3">
    <source>
        <dbReference type="ARBA" id="ARBA00021315"/>
    </source>
</evidence>
<comment type="caution">
    <text evidence="12">The sequence shown here is derived from an EMBL/GenBank/DDBJ whole genome shotgun (WGS) entry which is preliminary data.</text>
</comment>
<name>A0A0D7EP00_RHOPL</name>
<reference evidence="12 13" key="1">
    <citation type="submission" date="2014-11" db="EMBL/GenBank/DDBJ databases">
        <title>Genomics and ecophysiology of heterotrophic nitrogen fixing bacteria isolated from estuarine surface water.</title>
        <authorList>
            <person name="Bentzon-Tilia M."/>
            <person name="Severin I."/>
            <person name="Hansen L.H."/>
            <person name="Riemann L."/>
        </authorList>
    </citation>
    <scope>NUCLEOTIDE SEQUENCE [LARGE SCALE GENOMIC DNA]</scope>
    <source>
        <strain evidence="12 13">BAL398</strain>
    </source>
</reference>
<dbReference type="InterPro" id="IPR027417">
    <property type="entry name" value="P-loop_NTPase"/>
</dbReference>
<dbReference type="FunFam" id="3.40.50.300:FF:000356">
    <property type="entry name" value="DNA repair protein RecN"/>
    <property type="match status" value="1"/>
</dbReference>
<dbReference type="Pfam" id="PF02463">
    <property type="entry name" value="SMC_N"/>
    <property type="match status" value="1"/>
</dbReference>
<evidence type="ECO:0000259" key="11">
    <source>
        <dbReference type="Pfam" id="PF02463"/>
    </source>
</evidence>
<evidence type="ECO:0000256" key="10">
    <source>
        <dbReference type="SAM" id="Coils"/>
    </source>
</evidence>
<feature type="coiled-coil region" evidence="10">
    <location>
        <begin position="171"/>
        <end position="205"/>
    </location>
</feature>
<evidence type="ECO:0000256" key="2">
    <source>
        <dbReference type="ARBA" id="ARBA00009441"/>
    </source>
</evidence>
<comment type="function">
    <text evidence="1 9">May be involved in recombinational repair of damaged DNA.</text>
</comment>
<dbReference type="SUPFAM" id="SSF52540">
    <property type="entry name" value="P-loop containing nucleoside triphosphate hydrolases"/>
    <property type="match status" value="2"/>
</dbReference>
<dbReference type="CDD" id="cd03241">
    <property type="entry name" value="ABC_RecN"/>
    <property type="match status" value="2"/>
</dbReference>
<dbReference type="NCBIfam" id="TIGR00634">
    <property type="entry name" value="recN"/>
    <property type="match status" value="1"/>
</dbReference>
<gene>
    <name evidence="12" type="ORF">OO17_13190</name>
</gene>
<dbReference type="Gene3D" id="3.40.50.300">
    <property type="entry name" value="P-loop containing nucleotide triphosphate hydrolases"/>
    <property type="match status" value="2"/>
</dbReference>
<keyword evidence="7 9" id="KW-0234">DNA repair</keyword>
<evidence type="ECO:0000256" key="5">
    <source>
        <dbReference type="ARBA" id="ARBA00022763"/>
    </source>
</evidence>
<dbReference type="GO" id="GO:0006310">
    <property type="term" value="P:DNA recombination"/>
    <property type="evidence" value="ECO:0007669"/>
    <property type="project" value="InterPro"/>
</dbReference>
<evidence type="ECO:0000313" key="13">
    <source>
        <dbReference type="Proteomes" id="UP000032515"/>
    </source>
</evidence>
<evidence type="ECO:0000256" key="1">
    <source>
        <dbReference type="ARBA" id="ARBA00003618"/>
    </source>
</evidence>
<dbReference type="OrthoDB" id="9806954at2"/>
<feature type="domain" description="RecF/RecN/SMC N-terminal" evidence="11">
    <location>
        <begin position="7"/>
        <end position="510"/>
    </location>
</feature>
<dbReference type="Proteomes" id="UP000032515">
    <property type="component" value="Unassembled WGS sequence"/>
</dbReference>
<dbReference type="AlphaFoldDB" id="A0A0D7EP00"/>
<evidence type="ECO:0000256" key="6">
    <source>
        <dbReference type="ARBA" id="ARBA00022840"/>
    </source>
</evidence>
<dbReference type="PANTHER" id="PTHR11059">
    <property type="entry name" value="DNA REPAIR PROTEIN RECN"/>
    <property type="match status" value="1"/>
</dbReference>
<sequence length="561" mass="59549">MLARLSIRDIVLIERLDIEFARGLAVLTGETGAGKSILLDAFALALGGRGDAALVRHGAEQGQVTASFDIPKKHPARSILAANGLDDDGAGEASEMILRRVQFADGRTRAFINDQAVSVQTLKAVGAALVEIHGQHDERALVDTATHRRLLDAFAGLEKDVAALETLWEARRAARAVLESHRDEMERAAREADYLRHAADELKKLAPTDGEETALAERRSAMMQGEKIAGDLRDAQDAVSGHHSPVAALAAAVRRLERRAGTAPALVEPAVKAIDAAINALEEADQHLSAALIAADFDPLELERIEERLFALRAAARKYSTPVDALAALAARYAADVASIEAGAERLHGLETAAAEADGRYGAAAAKLSLARGKSAEKLNKAVQGELAPLKLDRAKFITQVESDPSSPGPQGFDRVEFWVQTNPGTRPGPLMKVASGGELSRFLLALKVVLSDRGSAPTLVFDEIDTGVGGAVADAIGARLARLASRVQVMAVTHAPQVAARADQHLLISKDALDKGRRVATRVNALIDEHRREEIARMLAGAEITAEARAAADRLIKAAG</sequence>
<keyword evidence="5 9" id="KW-0227">DNA damage</keyword>
<keyword evidence="6" id="KW-0067">ATP-binding</keyword>
<accession>A0A0D7EP00</accession>
<dbReference type="GO" id="GO:0006281">
    <property type="term" value="P:DNA repair"/>
    <property type="evidence" value="ECO:0007669"/>
    <property type="project" value="UniProtKB-KW"/>
</dbReference>
<dbReference type="GO" id="GO:0009432">
    <property type="term" value="P:SOS response"/>
    <property type="evidence" value="ECO:0007669"/>
    <property type="project" value="UniProtKB-ARBA"/>
</dbReference>
<protein>
    <recommendedName>
        <fullName evidence="3 9">DNA repair protein RecN</fullName>
    </recommendedName>
    <alternativeName>
        <fullName evidence="8 9">Recombination protein N</fullName>
    </alternativeName>
</protein>
<evidence type="ECO:0000256" key="9">
    <source>
        <dbReference type="PIRNR" id="PIRNR003128"/>
    </source>
</evidence>
<dbReference type="RefSeq" id="WP_044411330.1">
    <property type="nucleotide sequence ID" value="NZ_JXXE01000264.1"/>
</dbReference>
<keyword evidence="4" id="KW-0547">Nucleotide-binding</keyword>
<dbReference type="GO" id="GO:0043590">
    <property type="term" value="C:bacterial nucleoid"/>
    <property type="evidence" value="ECO:0007669"/>
    <property type="project" value="TreeGrafter"/>
</dbReference>
<keyword evidence="10" id="KW-0175">Coiled coil</keyword>
<dbReference type="InterPro" id="IPR003395">
    <property type="entry name" value="RecF/RecN/SMC_N"/>
</dbReference>
<organism evidence="12 13">
    <name type="scientific">Rhodopseudomonas palustris</name>
    <dbReference type="NCBI Taxonomy" id="1076"/>
    <lineage>
        <taxon>Bacteria</taxon>
        <taxon>Pseudomonadati</taxon>
        <taxon>Pseudomonadota</taxon>
        <taxon>Alphaproteobacteria</taxon>
        <taxon>Hyphomicrobiales</taxon>
        <taxon>Nitrobacteraceae</taxon>
        <taxon>Rhodopseudomonas</taxon>
    </lineage>
</organism>
<evidence type="ECO:0000256" key="7">
    <source>
        <dbReference type="ARBA" id="ARBA00023204"/>
    </source>
</evidence>
<dbReference type="PIRSF" id="PIRSF003128">
    <property type="entry name" value="RecN"/>
    <property type="match status" value="1"/>
</dbReference>
<dbReference type="STRING" id="1421013.GCA_000504425_01641"/>
<evidence type="ECO:0000256" key="4">
    <source>
        <dbReference type="ARBA" id="ARBA00022741"/>
    </source>
</evidence>
<dbReference type="PATRIC" id="fig|1076.23.peg.2739"/>
<evidence type="ECO:0000313" key="12">
    <source>
        <dbReference type="EMBL" id="KIZ42265.1"/>
    </source>
</evidence>
<proteinExistence type="inferred from homology"/>